<keyword evidence="5" id="KW-0808">Transferase</keyword>
<dbReference type="InterPro" id="IPR003374">
    <property type="entry name" value="ApbE-like_sf"/>
</dbReference>
<dbReference type="PANTHER" id="PTHR30040">
    <property type="entry name" value="THIAMINE BIOSYNTHESIS LIPOPROTEIN APBE"/>
    <property type="match status" value="1"/>
</dbReference>
<name>A0ABT9P0X6_9ACTN</name>
<evidence type="ECO:0000256" key="8">
    <source>
        <dbReference type="ARBA" id="ARBA00022842"/>
    </source>
</evidence>
<evidence type="ECO:0000256" key="6">
    <source>
        <dbReference type="ARBA" id="ARBA00022723"/>
    </source>
</evidence>
<keyword evidence="6" id="KW-0479">Metal-binding</keyword>
<dbReference type="EMBL" id="JAUSQZ010000001">
    <property type="protein sequence ID" value="MDP9826329.1"/>
    <property type="molecule type" value="Genomic_DNA"/>
</dbReference>
<evidence type="ECO:0000256" key="4">
    <source>
        <dbReference type="ARBA" id="ARBA00022630"/>
    </source>
</evidence>
<dbReference type="Pfam" id="PF02424">
    <property type="entry name" value="ApbE"/>
    <property type="match status" value="1"/>
</dbReference>
<accession>A0ABT9P0X6</accession>
<dbReference type="RefSeq" id="WP_307241021.1">
    <property type="nucleotide sequence ID" value="NZ_JAUSQZ010000001.1"/>
</dbReference>
<evidence type="ECO:0000256" key="2">
    <source>
        <dbReference type="ARBA" id="ARBA00011955"/>
    </source>
</evidence>
<evidence type="ECO:0000313" key="12">
    <source>
        <dbReference type="EMBL" id="MDP9826329.1"/>
    </source>
</evidence>
<organism evidence="12 13">
    <name type="scientific">Kineosporia succinea</name>
    <dbReference type="NCBI Taxonomy" id="84632"/>
    <lineage>
        <taxon>Bacteria</taxon>
        <taxon>Bacillati</taxon>
        <taxon>Actinomycetota</taxon>
        <taxon>Actinomycetes</taxon>
        <taxon>Kineosporiales</taxon>
        <taxon>Kineosporiaceae</taxon>
        <taxon>Kineosporia</taxon>
    </lineage>
</organism>
<feature type="region of interest" description="Disordered" evidence="11">
    <location>
        <begin position="1"/>
        <end position="26"/>
    </location>
</feature>
<keyword evidence="4" id="KW-0285">Flavoprotein</keyword>
<sequence>MAITDIVRPGLRRNEPVSENPVSGDRSRTAAWQAWGTTASVTVDDPAALNVARRIVSRQFAAAEKAAARFRSDAELHKLYRAGGRPVTISPLLAQLVASALAVAERTDGDIDPTVAAALTAHGTIGADRPRGVFPACGSRPTGTRPAPGWEHVRLEGRKLQVPAGTTLDLSATAKAAICDLAAARVRERLDTGVMVRLGGNAATAGPAPDQGWRVRIEDRAGDLGAEVFLTPGAAISTTQIGPQPARSQHITLMIDPHTGEMPLPVWRMVSAIGFTCLEATTYSTAALVRGTRARSWLSQMWIPARLITTADDELLSGNWANHTTPYAA</sequence>
<protein>
    <recommendedName>
        <fullName evidence="3">FAD:protein FMN transferase</fullName>
        <ecNumber evidence="2">2.7.1.180</ecNumber>
    </recommendedName>
    <alternativeName>
        <fullName evidence="9">Flavin transferase</fullName>
    </alternativeName>
</protein>
<keyword evidence="7" id="KW-0274">FAD</keyword>
<dbReference type="InterPro" id="IPR024932">
    <property type="entry name" value="ApbE"/>
</dbReference>
<evidence type="ECO:0000313" key="13">
    <source>
        <dbReference type="Proteomes" id="UP001235712"/>
    </source>
</evidence>
<dbReference type="SUPFAM" id="SSF143631">
    <property type="entry name" value="ApbE-like"/>
    <property type="match status" value="1"/>
</dbReference>
<dbReference type="EC" id="2.7.1.180" evidence="2"/>
<evidence type="ECO:0000256" key="7">
    <source>
        <dbReference type="ARBA" id="ARBA00022827"/>
    </source>
</evidence>
<gene>
    <name evidence="12" type="ORF">J2S57_002078</name>
</gene>
<evidence type="ECO:0000256" key="3">
    <source>
        <dbReference type="ARBA" id="ARBA00016337"/>
    </source>
</evidence>
<comment type="catalytic activity">
    <reaction evidence="10">
        <text>L-threonyl-[protein] + FAD = FMN-L-threonyl-[protein] + AMP + H(+)</text>
        <dbReference type="Rhea" id="RHEA:36847"/>
        <dbReference type="Rhea" id="RHEA-COMP:11060"/>
        <dbReference type="Rhea" id="RHEA-COMP:11061"/>
        <dbReference type="ChEBI" id="CHEBI:15378"/>
        <dbReference type="ChEBI" id="CHEBI:30013"/>
        <dbReference type="ChEBI" id="CHEBI:57692"/>
        <dbReference type="ChEBI" id="CHEBI:74257"/>
        <dbReference type="ChEBI" id="CHEBI:456215"/>
        <dbReference type="EC" id="2.7.1.180"/>
    </reaction>
</comment>
<evidence type="ECO:0000256" key="11">
    <source>
        <dbReference type="SAM" id="MobiDB-lite"/>
    </source>
</evidence>
<keyword evidence="13" id="KW-1185">Reference proteome</keyword>
<keyword evidence="8" id="KW-0460">Magnesium</keyword>
<proteinExistence type="predicted"/>
<evidence type="ECO:0000256" key="9">
    <source>
        <dbReference type="ARBA" id="ARBA00031306"/>
    </source>
</evidence>
<evidence type="ECO:0000256" key="5">
    <source>
        <dbReference type="ARBA" id="ARBA00022679"/>
    </source>
</evidence>
<evidence type="ECO:0000256" key="10">
    <source>
        <dbReference type="ARBA" id="ARBA00048540"/>
    </source>
</evidence>
<keyword evidence="12" id="KW-0449">Lipoprotein</keyword>
<comment type="caution">
    <text evidence="12">The sequence shown here is derived from an EMBL/GenBank/DDBJ whole genome shotgun (WGS) entry which is preliminary data.</text>
</comment>
<dbReference type="Gene3D" id="3.10.520.10">
    <property type="entry name" value="ApbE-like domains"/>
    <property type="match status" value="1"/>
</dbReference>
<evidence type="ECO:0000256" key="1">
    <source>
        <dbReference type="ARBA" id="ARBA00001946"/>
    </source>
</evidence>
<dbReference type="Proteomes" id="UP001235712">
    <property type="component" value="Unassembled WGS sequence"/>
</dbReference>
<dbReference type="PANTHER" id="PTHR30040:SF2">
    <property type="entry name" value="FAD:PROTEIN FMN TRANSFERASE"/>
    <property type="match status" value="1"/>
</dbReference>
<comment type="cofactor">
    <cofactor evidence="1">
        <name>Mg(2+)</name>
        <dbReference type="ChEBI" id="CHEBI:18420"/>
    </cofactor>
</comment>
<reference evidence="12 13" key="1">
    <citation type="submission" date="2023-07" db="EMBL/GenBank/DDBJ databases">
        <title>Sequencing the genomes of 1000 actinobacteria strains.</title>
        <authorList>
            <person name="Klenk H.-P."/>
        </authorList>
    </citation>
    <scope>NUCLEOTIDE SEQUENCE [LARGE SCALE GENOMIC DNA]</scope>
    <source>
        <strain evidence="12 13">DSM 44388</strain>
    </source>
</reference>